<evidence type="ECO:0000256" key="10">
    <source>
        <dbReference type="ARBA" id="ARBA00023004"/>
    </source>
</evidence>
<comment type="subcellular location">
    <subcellularLocation>
        <location evidence="2">Membrane</location>
    </subcellularLocation>
</comment>
<keyword evidence="9 16" id="KW-0560">Oxidoreductase</keyword>
<evidence type="ECO:0000256" key="9">
    <source>
        <dbReference type="ARBA" id="ARBA00023002"/>
    </source>
</evidence>
<keyword evidence="5 15" id="KW-0349">Heme</keyword>
<evidence type="ECO:0000256" key="3">
    <source>
        <dbReference type="ARBA" id="ARBA00005179"/>
    </source>
</evidence>
<dbReference type="GO" id="GO:0016020">
    <property type="term" value="C:membrane"/>
    <property type="evidence" value="ECO:0007669"/>
    <property type="project" value="UniProtKB-SubCell"/>
</dbReference>
<evidence type="ECO:0000256" key="5">
    <source>
        <dbReference type="ARBA" id="ARBA00022617"/>
    </source>
</evidence>
<evidence type="ECO:0000256" key="8">
    <source>
        <dbReference type="ARBA" id="ARBA00022989"/>
    </source>
</evidence>
<dbReference type="Gene3D" id="1.10.630.10">
    <property type="entry name" value="Cytochrome P450"/>
    <property type="match status" value="1"/>
</dbReference>
<evidence type="ECO:0000256" key="15">
    <source>
        <dbReference type="PIRSR" id="PIRSR602401-1"/>
    </source>
</evidence>
<dbReference type="PRINTS" id="PR00463">
    <property type="entry name" value="EP450I"/>
</dbReference>
<evidence type="ECO:0000256" key="11">
    <source>
        <dbReference type="ARBA" id="ARBA00023033"/>
    </source>
</evidence>
<dbReference type="Proteomes" id="UP001215712">
    <property type="component" value="Unassembled WGS sequence"/>
</dbReference>
<dbReference type="InterPro" id="IPR001128">
    <property type="entry name" value="Cyt_P450"/>
</dbReference>
<evidence type="ECO:0000256" key="16">
    <source>
        <dbReference type="RuleBase" id="RU000461"/>
    </source>
</evidence>
<dbReference type="PRINTS" id="PR00385">
    <property type="entry name" value="P450"/>
</dbReference>
<dbReference type="AlphaFoldDB" id="A0AAD6HRS0"/>
<evidence type="ECO:0000256" key="4">
    <source>
        <dbReference type="ARBA" id="ARBA00010617"/>
    </source>
</evidence>
<dbReference type="CDD" id="cd11061">
    <property type="entry name" value="CYP67-like"/>
    <property type="match status" value="1"/>
</dbReference>
<dbReference type="EMBL" id="JAQJAN010000003">
    <property type="protein sequence ID" value="KAJ5733598.1"/>
    <property type="molecule type" value="Genomic_DNA"/>
</dbReference>
<comment type="cofactor">
    <cofactor evidence="1 15">
        <name>heme</name>
        <dbReference type="ChEBI" id="CHEBI:30413"/>
    </cofactor>
</comment>
<evidence type="ECO:0000313" key="18">
    <source>
        <dbReference type="Proteomes" id="UP001215712"/>
    </source>
</evidence>
<evidence type="ECO:0000313" key="17">
    <source>
        <dbReference type="EMBL" id="KAJ5733598.1"/>
    </source>
</evidence>
<dbReference type="PANTHER" id="PTHR24305">
    <property type="entry name" value="CYTOCHROME P450"/>
    <property type="match status" value="1"/>
</dbReference>
<gene>
    <name evidence="17" type="ORF">N7493_002384</name>
</gene>
<evidence type="ECO:0000256" key="2">
    <source>
        <dbReference type="ARBA" id="ARBA00004370"/>
    </source>
</evidence>
<evidence type="ECO:0000256" key="7">
    <source>
        <dbReference type="ARBA" id="ARBA00022723"/>
    </source>
</evidence>
<comment type="pathway">
    <text evidence="3">Secondary metabolite biosynthesis.</text>
</comment>
<feature type="binding site" description="axial binding residue" evidence="15">
    <location>
        <position position="453"/>
    </location>
    <ligand>
        <name>heme</name>
        <dbReference type="ChEBI" id="CHEBI:30413"/>
    </ligand>
    <ligandPart>
        <name>Fe</name>
        <dbReference type="ChEBI" id="CHEBI:18248"/>
    </ligandPart>
</feature>
<dbReference type="InterPro" id="IPR017972">
    <property type="entry name" value="Cyt_P450_CS"/>
</dbReference>
<dbReference type="GO" id="GO:0016705">
    <property type="term" value="F:oxidoreductase activity, acting on paired donors, with incorporation or reduction of molecular oxygen"/>
    <property type="evidence" value="ECO:0007669"/>
    <property type="project" value="InterPro"/>
</dbReference>
<evidence type="ECO:0000256" key="1">
    <source>
        <dbReference type="ARBA" id="ARBA00001971"/>
    </source>
</evidence>
<proteinExistence type="inferred from homology"/>
<keyword evidence="11 16" id="KW-0503">Monooxygenase</keyword>
<keyword evidence="7 15" id="KW-0479">Metal-binding</keyword>
<dbReference type="InterPro" id="IPR002401">
    <property type="entry name" value="Cyt_P450_E_grp-I"/>
</dbReference>
<reference evidence="17" key="1">
    <citation type="journal article" date="2023" name="IMA Fungus">
        <title>Comparative genomic study of the Penicillium genus elucidates a diverse pangenome and 15 lateral gene transfer events.</title>
        <authorList>
            <person name="Petersen C."/>
            <person name="Sorensen T."/>
            <person name="Nielsen M.R."/>
            <person name="Sondergaard T.E."/>
            <person name="Sorensen J.L."/>
            <person name="Fitzpatrick D.A."/>
            <person name="Frisvad J.C."/>
            <person name="Nielsen K.L."/>
        </authorList>
    </citation>
    <scope>NUCLEOTIDE SEQUENCE</scope>
    <source>
        <strain evidence="17">IBT 17514</strain>
    </source>
</reference>
<evidence type="ECO:0000256" key="14">
    <source>
        <dbReference type="ARBA" id="ARBA00081244"/>
    </source>
</evidence>
<reference evidence="17" key="2">
    <citation type="submission" date="2023-01" db="EMBL/GenBank/DDBJ databases">
        <authorList>
            <person name="Petersen C."/>
        </authorList>
    </citation>
    <scope>NUCLEOTIDE SEQUENCE</scope>
    <source>
        <strain evidence="17">IBT 17514</strain>
    </source>
</reference>
<evidence type="ECO:0000256" key="6">
    <source>
        <dbReference type="ARBA" id="ARBA00022692"/>
    </source>
</evidence>
<dbReference type="InterPro" id="IPR036396">
    <property type="entry name" value="Cyt_P450_sf"/>
</dbReference>
<dbReference type="SUPFAM" id="SSF48264">
    <property type="entry name" value="Cytochrome P450"/>
    <property type="match status" value="1"/>
</dbReference>
<comment type="similarity">
    <text evidence="4 16">Belongs to the cytochrome P450 family.</text>
</comment>
<dbReference type="FunFam" id="1.10.630.10:FF:000063">
    <property type="entry name" value="Cytochrome P450 monooxygenase"/>
    <property type="match status" value="1"/>
</dbReference>
<keyword evidence="8" id="KW-1133">Transmembrane helix</keyword>
<organism evidence="17 18">
    <name type="scientific">Penicillium malachiteum</name>
    <dbReference type="NCBI Taxonomy" id="1324776"/>
    <lineage>
        <taxon>Eukaryota</taxon>
        <taxon>Fungi</taxon>
        <taxon>Dikarya</taxon>
        <taxon>Ascomycota</taxon>
        <taxon>Pezizomycotina</taxon>
        <taxon>Eurotiomycetes</taxon>
        <taxon>Eurotiomycetidae</taxon>
        <taxon>Eurotiales</taxon>
        <taxon>Aspergillaceae</taxon>
        <taxon>Penicillium</taxon>
    </lineage>
</organism>
<dbReference type="GO" id="GO:1902181">
    <property type="term" value="P:verruculogen biosynthetic process"/>
    <property type="evidence" value="ECO:0007669"/>
    <property type="project" value="UniProtKB-ARBA"/>
</dbReference>
<protein>
    <recommendedName>
        <fullName evidence="13">Cytochrome P450 monooxygenase poxM</fullName>
    </recommendedName>
    <alternativeName>
        <fullName evidence="14">Oxaleimides biosynthesis cluster protein M</fullName>
    </alternativeName>
</protein>
<keyword evidence="18" id="KW-1185">Reference proteome</keyword>
<dbReference type="GO" id="GO:0043386">
    <property type="term" value="P:mycotoxin biosynthetic process"/>
    <property type="evidence" value="ECO:0007669"/>
    <property type="project" value="UniProtKB-ARBA"/>
</dbReference>
<dbReference type="PROSITE" id="PS00086">
    <property type="entry name" value="CYTOCHROME_P450"/>
    <property type="match status" value="1"/>
</dbReference>
<keyword evidence="6" id="KW-0812">Transmembrane</keyword>
<comment type="caution">
    <text evidence="17">The sequence shown here is derived from an EMBL/GenBank/DDBJ whole genome shotgun (WGS) entry which is preliminary data.</text>
</comment>
<dbReference type="Pfam" id="PF00067">
    <property type="entry name" value="p450"/>
    <property type="match status" value="1"/>
</dbReference>
<dbReference type="GO" id="GO:0004497">
    <property type="term" value="F:monooxygenase activity"/>
    <property type="evidence" value="ECO:0007669"/>
    <property type="project" value="UniProtKB-KW"/>
</dbReference>
<evidence type="ECO:0000256" key="12">
    <source>
        <dbReference type="ARBA" id="ARBA00023136"/>
    </source>
</evidence>
<sequence>MYVSSVDLGVQDLHLNLHDHGISKAVYRLFFHPLAKYPGPRLAAITNWYGTIFAWRGDLHTQKYKWHAKYGDVVRTGPNTLCFATHTALKAIGALNANMQKAEGYTSFSASRRTPNTINAIDKQVHRFKRSIMSQVFSDQGLKTIEERFLANVRDFIKLLAVNDNIEPQDKDGWGSTKDMNAMCLHLAFDIISDLCYGNDFDMLNSPDQRWFLAAMKVISKRNSVCMTQPKIFNWKLDQMFLAPQYKTILASGTWVKKATDARLQLGNDIKQKDAFYTMMNASDPETGMSFTPKDLWLESWLLLFAGSDTTSTTMSATFFYLAHHPDILARVIKEVRSKFNSEEEICTGETLSSCTFLIACINEALRLAPSVPSMLPREIKEGGAMIDGNYIPQGFVVGVTCYSIHRSPKYFDAPTEFRPARWIVDPANGVTEEKVKLAKQAFVPFGIGPRSCVGFKLAWAELLVTLARTLWKYDMRLAPEASCCHGQRHDCDYEIIGWMTAIAEGPFLQFRPAQRV</sequence>
<dbReference type="GO" id="GO:0005506">
    <property type="term" value="F:iron ion binding"/>
    <property type="evidence" value="ECO:0007669"/>
    <property type="project" value="InterPro"/>
</dbReference>
<keyword evidence="12" id="KW-0472">Membrane</keyword>
<dbReference type="PANTHER" id="PTHR24305:SF237">
    <property type="entry name" value="CYTOCHROME P450 MONOOXYGENASE ATNE-RELATED"/>
    <property type="match status" value="1"/>
</dbReference>
<keyword evidence="10 15" id="KW-0408">Iron</keyword>
<dbReference type="GO" id="GO:0020037">
    <property type="term" value="F:heme binding"/>
    <property type="evidence" value="ECO:0007669"/>
    <property type="project" value="InterPro"/>
</dbReference>
<evidence type="ECO:0000256" key="13">
    <source>
        <dbReference type="ARBA" id="ARBA00068045"/>
    </source>
</evidence>
<name>A0AAD6HRS0_9EURO</name>
<dbReference type="InterPro" id="IPR050121">
    <property type="entry name" value="Cytochrome_P450_monoxygenase"/>
</dbReference>
<accession>A0AAD6HRS0</accession>